<evidence type="ECO:0000256" key="1">
    <source>
        <dbReference type="SAM" id="Phobius"/>
    </source>
</evidence>
<dbReference type="Proteomes" id="UP000247978">
    <property type="component" value="Unassembled WGS sequence"/>
</dbReference>
<dbReference type="EMBL" id="QJJQ01000005">
    <property type="protein sequence ID" value="PXW87445.1"/>
    <property type="molecule type" value="Genomic_DNA"/>
</dbReference>
<proteinExistence type="predicted"/>
<organism evidence="2 3">
    <name type="scientific">Pseudogracilibacillus auburnensis</name>
    <dbReference type="NCBI Taxonomy" id="1494959"/>
    <lineage>
        <taxon>Bacteria</taxon>
        <taxon>Bacillati</taxon>
        <taxon>Bacillota</taxon>
        <taxon>Bacilli</taxon>
        <taxon>Bacillales</taxon>
        <taxon>Bacillaceae</taxon>
        <taxon>Pseudogracilibacillus</taxon>
    </lineage>
</organism>
<name>A0A2V3W5A7_9BACI</name>
<dbReference type="AlphaFoldDB" id="A0A2V3W5A7"/>
<dbReference type="InterPro" id="IPR018672">
    <property type="entry name" value="DUF2140"/>
</dbReference>
<protein>
    <submittedName>
        <fullName evidence="2">Uncharacterized protein YpmS</fullName>
    </submittedName>
</protein>
<gene>
    <name evidence="2" type="ORF">DFR56_10587</name>
</gene>
<comment type="caution">
    <text evidence="2">The sequence shown here is derived from an EMBL/GenBank/DDBJ whole genome shotgun (WGS) entry which is preliminary data.</text>
</comment>
<dbReference type="Pfam" id="PF09911">
    <property type="entry name" value="DUF2140"/>
    <property type="match status" value="1"/>
</dbReference>
<keyword evidence="3" id="KW-1185">Reference proteome</keyword>
<keyword evidence="1" id="KW-0472">Membrane</keyword>
<keyword evidence="1" id="KW-0812">Transmembrane</keyword>
<accession>A0A2V3W5A7</accession>
<feature type="transmembrane region" description="Helical" evidence="1">
    <location>
        <begin position="12"/>
        <end position="32"/>
    </location>
</feature>
<evidence type="ECO:0000313" key="2">
    <source>
        <dbReference type="EMBL" id="PXW87445.1"/>
    </source>
</evidence>
<evidence type="ECO:0000313" key="3">
    <source>
        <dbReference type="Proteomes" id="UP000247978"/>
    </source>
</evidence>
<reference evidence="2 3" key="1">
    <citation type="submission" date="2018-05" db="EMBL/GenBank/DDBJ databases">
        <title>Genomic Encyclopedia of Type Strains, Phase IV (KMG-IV): sequencing the most valuable type-strain genomes for metagenomic binning, comparative biology and taxonomic classification.</title>
        <authorList>
            <person name="Goeker M."/>
        </authorList>
    </citation>
    <scope>NUCLEOTIDE SEQUENCE [LARGE SCALE GENOMIC DNA]</scope>
    <source>
        <strain evidence="2 3">DSM 28556</strain>
    </source>
</reference>
<keyword evidence="1" id="KW-1133">Transmembrane helix</keyword>
<dbReference type="RefSeq" id="WP_110395040.1">
    <property type="nucleotide sequence ID" value="NZ_JADIJL010000003.1"/>
</dbReference>
<sequence length="211" mass="24180">MQQMNSDPWKKRFLLLSVINGIVLLILALYLYSPIPKTELELAGDKYKSENSSEFVVRTTKQNLNNLVNAYLDKLLAGTDHHYSINLDDDVQLFGELPFFSTTVPLLIHLEPIVQENGDIVLKQKSISVGQLQLPNKKIMQYVAKYLPVPEWVVINPREEEIYVKVTEMEIKSNFKVAVEQFDLEANNLAFKINVPYKTLGIDVLKEEEAK</sequence>
<dbReference type="OrthoDB" id="2412610at2"/>